<comment type="caution">
    <text evidence="3">The sequence shown here is derived from an EMBL/GenBank/DDBJ whole genome shotgun (WGS) entry which is preliminary data.</text>
</comment>
<reference evidence="4" key="1">
    <citation type="journal article" date="2019" name="Int. J. Syst. Evol. Microbiol.">
        <title>The Global Catalogue of Microorganisms (GCM) 10K type strain sequencing project: providing services to taxonomists for standard genome sequencing and annotation.</title>
        <authorList>
            <consortium name="The Broad Institute Genomics Platform"/>
            <consortium name="The Broad Institute Genome Sequencing Center for Infectious Disease"/>
            <person name="Wu L."/>
            <person name="Ma J."/>
        </authorList>
    </citation>
    <scope>NUCLEOTIDE SEQUENCE [LARGE SCALE GENOMIC DNA]</scope>
    <source>
        <strain evidence="4">CCUG 63369</strain>
    </source>
</reference>
<feature type="region of interest" description="Disordered" evidence="1">
    <location>
        <begin position="165"/>
        <end position="263"/>
    </location>
</feature>
<name>A0ABW3BCJ1_9ACTN</name>
<keyword evidence="2" id="KW-0472">Membrane</keyword>
<dbReference type="Proteomes" id="UP001596956">
    <property type="component" value="Unassembled WGS sequence"/>
</dbReference>
<gene>
    <name evidence="3" type="ORF">ACFQZU_05765</name>
</gene>
<feature type="transmembrane region" description="Helical" evidence="2">
    <location>
        <begin position="50"/>
        <end position="72"/>
    </location>
</feature>
<feature type="transmembrane region" description="Helical" evidence="2">
    <location>
        <begin position="84"/>
        <end position="104"/>
    </location>
</feature>
<keyword evidence="4" id="KW-1185">Reference proteome</keyword>
<evidence type="ECO:0000256" key="2">
    <source>
        <dbReference type="SAM" id="Phobius"/>
    </source>
</evidence>
<evidence type="ECO:0000313" key="3">
    <source>
        <dbReference type="EMBL" id="MFD0800825.1"/>
    </source>
</evidence>
<sequence length="320" mass="32488">MRVWQMYVLRVVVGLVAASAFVSIWGGWVGLGGLAGFGPVNLLPGIGDGLTVDLAITLPLGIESYAAIALYVAVSGIVTGPGRVFAWLSAVGALLLGAVGQSLYHVLTAEQLDTAAPLGVVIFVSVLPVAVLGLASVLLHLAEAAHRGAAAAADEHHGSAAALPVECDPLPAEPDPRPSSAAPADEDPPAPVVNTGALPPAPGLAELSWMAPLPTLDQPGQRQSASADTSRDQPGDPSSPRPANGAEPPAAAPAGTGTRPAAELSDDELLQRWVDLIQAGDLPTDCSVNQGAVALGTSWRRANRLAPHLAAELTERVRVG</sequence>
<protein>
    <recommendedName>
        <fullName evidence="5">DUF2637 domain-containing protein</fullName>
    </recommendedName>
</protein>
<feature type="transmembrane region" description="Helical" evidence="2">
    <location>
        <begin position="116"/>
        <end position="139"/>
    </location>
</feature>
<feature type="compositionally biased region" description="Polar residues" evidence="1">
    <location>
        <begin position="218"/>
        <end position="228"/>
    </location>
</feature>
<evidence type="ECO:0000256" key="1">
    <source>
        <dbReference type="SAM" id="MobiDB-lite"/>
    </source>
</evidence>
<keyword evidence="2" id="KW-1133">Transmembrane helix</keyword>
<organism evidence="3 4">
    <name type="scientific">Streptomonospora algeriensis</name>
    <dbReference type="NCBI Taxonomy" id="995084"/>
    <lineage>
        <taxon>Bacteria</taxon>
        <taxon>Bacillati</taxon>
        <taxon>Actinomycetota</taxon>
        <taxon>Actinomycetes</taxon>
        <taxon>Streptosporangiales</taxon>
        <taxon>Nocardiopsidaceae</taxon>
        <taxon>Streptomonospora</taxon>
    </lineage>
</organism>
<evidence type="ECO:0000313" key="4">
    <source>
        <dbReference type="Proteomes" id="UP001596956"/>
    </source>
</evidence>
<proteinExistence type="predicted"/>
<evidence type="ECO:0008006" key="5">
    <source>
        <dbReference type="Google" id="ProtNLM"/>
    </source>
</evidence>
<keyword evidence="2" id="KW-0812">Transmembrane</keyword>
<feature type="transmembrane region" description="Helical" evidence="2">
    <location>
        <begin position="7"/>
        <end position="30"/>
    </location>
</feature>
<feature type="compositionally biased region" description="Low complexity" evidence="1">
    <location>
        <begin position="241"/>
        <end position="263"/>
    </location>
</feature>
<dbReference type="EMBL" id="JBHTHR010000104">
    <property type="protein sequence ID" value="MFD0800825.1"/>
    <property type="molecule type" value="Genomic_DNA"/>
</dbReference>
<accession>A0ABW3BCJ1</accession>